<dbReference type="InterPro" id="IPR019734">
    <property type="entry name" value="TPR_rpt"/>
</dbReference>
<keyword evidence="2" id="KW-1185">Reference proteome</keyword>
<evidence type="ECO:0000313" key="2">
    <source>
        <dbReference type="Proteomes" id="UP000515160"/>
    </source>
</evidence>
<feature type="repeat" description="TPR" evidence="1">
    <location>
        <begin position="31"/>
        <end position="64"/>
    </location>
</feature>
<dbReference type="RefSeq" id="XP_034108834.1">
    <property type="nucleotide sequence ID" value="XM_034252943.2"/>
</dbReference>
<dbReference type="GeneID" id="117570994"/>
<gene>
    <name evidence="3" type="primary">LOC117570994</name>
</gene>
<dbReference type="Gene3D" id="1.25.40.10">
    <property type="entry name" value="Tetratricopeptide repeat domain"/>
    <property type="match status" value="1"/>
</dbReference>
<evidence type="ECO:0000256" key="1">
    <source>
        <dbReference type="PROSITE-ProRule" id="PRU00339"/>
    </source>
</evidence>
<organism evidence="2 3">
    <name type="scientific">Drosophila albomicans</name>
    <name type="common">Fruit fly</name>
    <dbReference type="NCBI Taxonomy" id="7291"/>
    <lineage>
        <taxon>Eukaryota</taxon>
        <taxon>Metazoa</taxon>
        <taxon>Ecdysozoa</taxon>
        <taxon>Arthropoda</taxon>
        <taxon>Hexapoda</taxon>
        <taxon>Insecta</taxon>
        <taxon>Pterygota</taxon>
        <taxon>Neoptera</taxon>
        <taxon>Endopterygota</taxon>
        <taxon>Diptera</taxon>
        <taxon>Brachycera</taxon>
        <taxon>Muscomorpha</taxon>
        <taxon>Ephydroidea</taxon>
        <taxon>Drosophilidae</taxon>
        <taxon>Drosophila</taxon>
    </lineage>
</organism>
<dbReference type="AlphaFoldDB" id="A0A6P8X7C6"/>
<reference evidence="3" key="1">
    <citation type="submission" date="2025-08" db="UniProtKB">
        <authorList>
            <consortium name="RefSeq"/>
        </authorList>
    </citation>
    <scope>IDENTIFICATION</scope>
    <source>
        <strain evidence="3">15112-1751.03</strain>
        <tissue evidence="3">Whole Adult</tissue>
    </source>
</reference>
<protein>
    <submittedName>
        <fullName evidence="3">Uncharacterized protein LOC117570994 isoform X1</fullName>
    </submittedName>
</protein>
<proteinExistence type="predicted"/>
<dbReference type="OrthoDB" id="7752111at2759"/>
<evidence type="ECO:0000313" key="3">
    <source>
        <dbReference type="RefSeq" id="XP_034108834.1"/>
    </source>
</evidence>
<dbReference type="SUPFAM" id="SSF48452">
    <property type="entry name" value="TPR-like"/>
    <property type="match status" value="1"/>
</dbReference>
<accession>A0A6P8X7C6</accession>
<dbReference type="PANTHER" id="PTHR21391">
    <property type="entry name" value="AT04489P-RELATED"/>
    <property type="match status" value="1"/>
</dbReference>
<dbReference type="Proteomes" id="UP000515160">
    <property type="component" value="Chromosome 3"/>
</dbReference>
<dbReference type="InterPro" id="IPR011990">
    <property type="entry name" value="TPR-like_helical_dom_sf"/>
</dbReference>
<dbReference type="PANTHER" id="PTHR21391:SF0">
    <property type="entry name" value="AT04489P-RELATED"/>
    <property type="match status" value="1"/>
</dbReference>
<dbReference type="PROSITE" id="PS50005">
    <property type="entry name" value="TPR"/>
    <property type="match status" value="1"/>
</dbReference>
<name>A0A6P8X7C6_DROAB</name>
<sequence>MTSIVGHTLHLEKDAPLPYWAKVDWSPEIEHDIYRDWGTYYFNRRRENFAMHYYTKALEMDDGDFMTLYRRSQTQRKAARIEGALNDATKASVMALKKRGASCPINLQICDALFELNQFENCNKELHDNMRVFIGVKAKTFEKRLVVVDDVIKDVTGKAMSLFFLRNQKLIRHVSELTKAKAIVDKRILWKKLRDQKKCDVVSILETEEEILPPIEIARRKRAFNVVHQTYMNDSWYDILFMKNLRKNPSLLLPQCKRSNSFVESLVNKQYDIVRQFMKMLQCRNPLYYVSFLKYPNKKMLEKNKEANLFRVQYQTFRNMIADLKHIRLLRKEKRITTLCDYVEKVMGDYYVTKRNRVMCWKFEFINEVYNTLALALCDQFVVPKHFRNATNAMTRLLHLSKDSFKDIVPFVFGDRSTYQQGDDQDLEGKRARRLLVRMDRRIRFAKYSIEKCYLYHKMAMIQLSQLHYDECCFNARRAIKESQNCNSLIWRFLSIMQITKANVAQHKLERTRESLEEAVPVATLLRSQKLIKFIEVCTSVNDDEYHRKQNSIASQRSSKASVLTEMSRSRSDADLDVNDPEVTYKIV</sequence>
<keyword evidence="1" id="KW-0802">TPR repeat</keyword>